<dbReference type="InterPro" id="IPR002646">
    <property type="entry name" value="PolA_pol_head_dom"/>
</dbReference>
<name>A0ABQ7YK44_BRANA</name>
<proteinExistence type="inferred from homology"/>
<dbReference type="Gene3D" id="3.30.460.10">
    <property type="entry name" value="Beta Polymerase, domain 2"/>
    <property type="match status" value="1"/>
</dbReference>
<keyword evidence="7" id="KW-1185">Reference proteome</keyword>
<dbReference type="PANTHER" id="PTHR13734">
    <property type="entry name" value="TRNA-NUCLEOTIDYLTRANSFERASE"/>
    <property type="match status" value="1"/>
</dbReference>
<organism evidence="6 7">
    <name type="scientific">Brassica napus</name>
    <name type="common">Rape</name>
    <dbReference type="NCBI Taxonomy" id="3708"/>
    <lineage>
        <taxon>Eukaryota</taxon>
        <taxon>Viridiplantae</taxon>
        <taxon>Streptophyta</taxon>
        <taxon>Embryophyta</taxon>
        <taxon>Tracheophyta</taxon>
        <taxon>Spermatophyta</taxon>
        <taxon>Magnoliopsida</taxon>
        <taxon>eudicotyledons</taxon>
        <taxon>Gunneridae</taxon>
        <taxon>Pentapetalae</taxon>
        <taxon>rosids</taxon>
        <taxon>malvids</taxon>
        <taxon>Brassicales</taxon>
        <taxon>Brassicaceae</taxon>
        <taxon>Brassiceae</taxon>
        <taxon>Brassica</taxon>
    </lineage>
</organism>
<gene>
    <name evidence="6" type="ORF">HID58_075621</name>
</gene>
<accession>A0ABQ7YK44</accession>
<evidence type="ECO:0000313" key="6">
    <source>
        <dbReference type="EMBL" id="KAH0868599.1"/>
    </source>
</evidence>
<dbReference type="SUPFAM" id="SSF81891">
    <property type="entry name" value="Poly A polymerase C-terminal region-like"/>
    <property type="match status" value="1"/>
</dbReference>
<dbReference type="Gene3D" id="1.10.3090.10">
    <property type="entry name" value="cca-adding enzyme, domain 2"/>
    <property type="match status" value="1"/>
</dbReference>
<reference evidence="6 7" key="1">
    <citation type="submission" date="2021-05" db="EMBL/GenBank/DDBJ databases">
        <title>Genome Assembly of Synthetic Allotetraploid Brassica napus Reveals Homoeologous Exchanges between Subgenomes.</title>
        <authorList>
            <person name="Davis J.T."/>
        </authorList>
    </citation>
    <scope>NUCLEOTIDE SEQUENCE [LARGE SCALE GENOMIC DNA]</scope>
    <source>
        <strain evidence="7">cv. Da-Ae</strain>
        <tissue evidence="6">Seedling</tissue>
    </source>
</reference>
<evidence type="ECO:0000256" key="3">
    <source>
        <dbReference type="ARBA" id="ARBA00022884"/>
    </source>
</evidence>
<dbReference type="Proteomes" id="UP000824890">
    <property type="component" value="Unassembled WGS sequence"/>
</dbReference>
<dbReference type="CDD" id="cd05398">
    <property type="entry name" value="NT_ClassII-CCAase"/>
    <property type="match status" value="1"/>
</dbReference>
<sequence>MRFPLPINTIINLPRPLLLGPPSSCRFSTVAFRPSSLLHISGVLVSRNLRCYWFSTMTTAVGVEQEEEKQSKLSVELKENIEITEKEREIFDRLLGTLRFCNLDTQLRVAGGWVRDKLLGRESDDIDIAIDNMYGSEFLDKLKEYLASRGEQVQGDTVIERNPDQSKHLETAKMRIYNQWIDFVNLRSEEYTENSRIPTMVLLLIHLIRMHNTSYSRENLTVSAALLQKFGTPKEDAYRRDLTINSLFYNINTGSIEDLTERGIDDLKSGRIVTPLPAKATFLDDPLRVLRAIRFGARFGFTLDEELKQDASSEEVRVALGEKISRERIGNEIDLMISGNGPVSAVTYISDLKLFGVVFAFPSSSEPAPSENCGSICKAYLEAMWSLIQTPGLGKFSGEQRRLALYAALFLPFRKTVYKDNKGKMIPVVNHIFKFSMKRKTSDAETVINIHRTTEKFLSLIHSLQLKSGAQVDNLDWATDILEHWKSISVDDPEIPETSKIRALTGFLLRDIKDFWRVALLTSLLLSKVDGMKDDQETEQLDFQLDKLRERYLTIEGTICELGLDSIWDVNPLVNGRVIMEIAELKGGYHIREWQQKLLTWQLAYPNGSADECKDWMRKVKAKRQRTE</sequence>
<comment type="caution">
    <text evidence="6">The sequence shown here is derived from an EMBL/GenBank/DDBJ whole genome shotgun (WGS) entry which is preliminary data.</text>
</comment>
<dbReference type="SUPFAM" id="SSF81301">
    <property type="entry name" value="Nucleotidyltransferase"/>
    <property type="match status" value="1"/>
</dbReference>
<feature type="domain" description="Poly A polymerase head" evidence="5">
    <location>
        <begin position="107"/>
        <end position="272"/>
    </location>
</feature>
<comment type="similarity">
    <text evidence="1 4">Belongs to the tRNA nucleotidyltransferase/poly(A) polymerase family.</text>
</comment>
<dbReference type="InterPro" id="IPR043519">
    <property type="entry name" value="NT_sf"/>
</dbReference>
<dbReference type="PANTHER" id="PTHR13734:SF7">
    <property type="entry name" value="POLY A POLYMERASE HEAD DOMAIN-CONTAINING PROTEIN"/>
    <property type="match status" value="1"/>
</dbReference>
<dbReference type="Pfam" id="PF01743">
    <property type="entry name" value="PolyA_pol"/>
    <property type="match status" value="1"/>
</dbReference>
<evidence type="ECO:0000256" key="2">
    <source>
        <dbReference type="ARBA" id="ARBA00022679"/>
    </source>
</evidence>
<protein>
    <recommendedName>
        <fullName evidence="5">Poly A polymerase head domain-containing protein</fullName>
    </recommendedName>
</protein>
<keyword evidence="3 4" id="KW-0694">RNA-binding</keyword>
<dbReference type="EMBL" id="JAGKQM010000017">
    <property type="protein sequence ID" value="KAH0868599.1"/>
    <property type="molecule type" value="Genomic_DNA"/>
</dbReference>
<evidence type="ECO:0000256" key="1">
    <source>
        <dbReference type="ARBA" id="ARBA00007265"/>
    </source>
</evidence>
<evidence type="ECO:0000313" key="7">
    <source>
        <dbReference type="Proteomes" id="UP000824890"/>
    </source>
</evidence>
<evidence type="ECO:0000259" key="5">
    <source>
        <dbReference type="Pfam" id="PF01743"/>
    </source>
</evidence>
<evidence type="ECO:0000256" key="4">
    <source>
        <dbReference type="RuleBase" id="RU003953"/>
    </source>
</evidence>
<keyword evidence="2 4" id="KW-0808">Transferase</keyword>